<reference evidence="3" key="1">
    <citation type="journal article" date="2019" name="Int. J. Syst. Evol. Microbiol.">
        <title>The Global Catalogue of Microorganisms (GCM) 10K type strain sequencing project: providing services to taxonomists for standard genome sequencing and annotation.</title>
        <authorList>
            <consortium name="The Broad Institute Genomics Platform"/>
            <consortium name="The Broad Institute Genome Sequencing Center for Infectious Disease"/>
            <person name="Wu L."/>
            <person name="Ma J."/>
        </authorList>
    </citation>
    <scope>NUCLEOTIDE SEQUENCE [LARGE SCALE GENOMIC DNA]</scope>
    <source>
        <strain evidence="3">CCUG 61484</strain>
    </source>
</reference>
<dbReference type="RefSeq" id="WP_377112653.1">
    <property type="nucleotide sequence ID" value="NZ_JBHTHZ010000003.1"/>
</dbReference>
<accession>A0ABW3AQU5</accession>
<evidence type="ECO:0000313" key="3">
    <source>
        <dbReference type="Proteomes" id="UP001597010"/>
    </source>
</evidence>
<comment type="caution">
    <text evidence="2">The sequence shown here is derived from an EMBL/GenBank/DDBJ whole genome shotgun (WGS) entry which is preliminary data.</text>
</comment>
<dbReference type="SUPFAM" id="SSF49464">
    <property type="entry name" value="Carboxypeptidase regulatory domain-like"/>
    <property type="match status" value="1"/>
</dbReference>
<evidence type="ECO:0000256" key="1">
    <source>
        <dbReference type="SAM" id="MobiDB-lite"/>
    </source>
</evidence>
<feature type="region of interest" description="Disordered" evidence="1">
    <location>
        <begin position="231"/>
        <end position="250"/>
    </location>
</feature>
<name>A0ABW3AQU5_9SPHI</name>
<gene>
    <name evidence="2" type="ORF">ACFQZX_06195</name>
</gene>
<protein>
    <recommendedName>
        <fullName evidence="4">CarboxypepD_reg-like domain-containing protein</fullName>
    </recommendedName>
</protein>
<evidence type="ECO:0008006" key="4">
    <source>
        <dbReference type="Google" id="ProtNLM"/>
    </source>
</evidence>
<proteinExistence type="predicted"/>
<dbReference type="Proteomes" id="UP001597010">
    <property type="component" value="Unassembled WGS sequence"/>
</dbReference>
<evidence type="ECO:0000313" key="2">
    <source>
        <dbReference type="EMBL" id="MFD0793200.1"/>
    </source>
</evidence>
<keyword evidence="3" id="KW-1185">Reference proteome</keyword>
<organism evidence="2 3">
    <name type="scientific">Mucilaginibacter litoreus</name>
    <dbReference type="NCBI Taxonomy" id="1048221"/>
    <lineage>
        <taxon>Bacteria</taxon>
        <taxon>Pseudomonadati</taxon>
        <taxon>Bacteroidota</taxon>
        <taxon>Sphingobacteriia</taxon>
        <taxon>Sphingobacteriales</taxon>
        <taxon>Sphingobacteriaceae</taxon>
        <taxon>Mucilaginibacter</taxon>
    </lineage>
</organism>
<dbReference type="InterPro" id="IPR008969">
    <property type="entry name" value="CarboxyPept-like_regulatory"/>
</dbReference>
<sequence length="250" mass="28455">MPFKFFTVIVLALMIPVTGVFAQQVIIKGAIYKRISSERLAGVAITNTRTDVFVMSDIQGGFSITAAPGDTLVFSKQGFTPQKQQASTYGMVVYMQPEVQLNEVRITGQTKKQELNEIMSDYRKQGTFYNGKPPVLSMLTNPITGIYELFGKTPGRAKRFAEFQKRELEATEVDKRYNKPFIMRVTGETDTATVQKFMEFYRPSYEDLKTWAEYDLIRHTKSQYDYFKKNGDRGSLPKLPKLSTQQGSNP</sequence>
<dbReference type="EMBL" id="JBHTHZ010000003">
    <property type="protein sequence ID" value="MFD0793200.1"/>
    <property type="molecule type" value="Genomic_DNA"/>
</dbReference>